<dbReference type="AlphaFoldDB" id="K1Q7L5"/>
<feature type="domain" description="Impact N-terminal" evidence="2">
    <location>
        <begin position="75"/>
        <end position="173"/>
    </location>
</feature>
<dbReference type="GO" id="GO:0006446">
    <property type="term" value="P:regulation of translational initiation"/>
    <property type="evidence" value="ECO:0007669"/>
    <property type="project" value="TreeGrafter"/>
</dbReference>
<protein>
    <submittedName>
        <fullName evidence="3">Protein IMPACT</fullName>
    </submittedName>
</protein>
<dbReference type="InterPro" id="IPR001498">
    <property type="entry name" value="Impact_N"/>
</dbReference>
<accession>K1Q7L5</accession>
<sequence>MRERRKRLYDLQHSYNERQITTVIKGDKLVFPSNGSVYREKVNRPSADELRILDASSDKIETKVFEGKHTEDNGNRFSSYAAEVSSVKQVNQALKKILRLPRVSSATHNVYAYVFTNSEGVTHEGSDDDGEHGAGRALLREMKDNNIKNCVVVVSRWFHSKIGPRRFRHILETGLSATANMA</sequence>
<dbReference type="InParanoid" id="K1Q7L5"/>
<dbReference type="HOGENOM" id="CLU_099185_0_0_1"/>
<dbReference type="PANTHER" id="PTHR16301">
    <property type="entry name" value="IMPACT-RELATED"/>
    <property type="match status" value="1"/>
</dbReference>
<proteinExistence type="inferred from homology"/>
<dbReference type="SUPFAM" id="SSF54211">
    <property type="entry name" value="Ribosomal protein S5 domain 2-like"/>
    <property type="match status" value="1"/>
</dbReference>
<evidence type="ECO:0000259" key="2">
    <source>
        <dbReference type="Pfam" id="PF01205"/>
    </source>
</evidence>
<reference evidence="3" key="1">
    <citation type="journal article" date="2012" name="Nature">
        <title>The oyster genome reveals stress adaptation and complexity of shell formation.</title>
        <authorList>
            <person name="Zhang G."/>
            <person name="Fang X."/>
            <person name="Guo X."/>
            <person name="Li L."/>
            <person name="Luo R."/>
            <person name="Xu F."/>
            <person name="Yang P."/>
            <person name="Zhang L."/>
            <person name="Wang X."/>
            <person name="Qi H."/>
            <person name="Xiong Z."/>
            <person name="Que H."/>
            <person name="Xie Y."/>
            <person name="Holland P.W."/>
            <person name="Paps J."/>
            <person name="Zhu Y."/>
            <person name="Wu F."/>
            <person name="Chen Y."/>
            <person name="Wang J."/>
            <person name="Peng C."/>
            <person name="Meng J."/>
            <person name="Yang L."/>
            <person name="Liu J."/>
            <person name="Wen B."/>
            <person name="Zhang N."/>
            <person name="Huang Z."/>
            <person name="Zhu Q."/>
            <person name="Feng Y."/>
            <person name="Mount A."/>
            <person name="Hedgecock D."/>
            <person name="Xu Z."/>
            <person name="Liu Y."/>
            <person name="Domazet-Loso T."/>
            <person name="Du Y."/>
            <person name="Sun X."/>
            <person name="Zhang S."/>
            <person name="Liu B."/>
            <person name="Cheng P."/>
            <person name="Jiang X."/>
            <person name="Li J."/>
            <person name="Fan D."/>
            <person name="Wang W."/>
            <person name="Fu W."/>
            <person name="Wang T."/>
            <person name="Wang B."/>
            <person name="Zhang J."/>
            <person name="Peng Z."/>
            <person name="Li Y."/>
            <person name="Li N."/>
            <person name="Wang J."/>
            <person name="Chen M."/>
            <person name="He Y."/>
            <person name="Tan F."/>
            <person name="Song X."/>
            <person name="Zheng Q."/>
            <person name="Huang R."/>
            <person name="Yang H."/>
            <person name="Du X."/>
            <person name="Chen L."/>
            <person name="Yang M."/>
            <person name="Gaffney P.M."/>
            <person name="Wang S."/>
            <person name="Luo L."/>
            <person name="She Z."/>
            <person name="Ming Y."/>
            <person name="Huang W."/>
            <person name="Zhang S."/>
            <person name="Huang B."/>
            <person name="Zhang Y."/>
            <person name="Qu T."/>
            <person name="Ni P."/>
            <person name="Miao G."/>
            <person name="Wang J."/>
            <person name="Wang Q."/>
            <person name="Steinberg C.E."/>
            <person name="Wang H."/>
            <person name="Li N."/>
            <person name="Qian L."/>
            <person name="Zhang G."/>
            <person name="Li Y."/>
            <person name="Yang H."/>
            <person name="Liu X."/>
            <person name="Wang J."/>
            <person name="Yin Y."/>
            <person name="Wang J."/>
        </authorList>
    </citation>
    <scope>NUCLEOTIDE SEQUENCE [LARGE SCALE GENOMIC DNA]</scope>
    <source>
        <strain evidence="3">05x7-T-G4-1.051#20</strain>
    </source>
</reference>
<dbReference type="EMBL" id="JH822984">
    <property type="protein sequence ID" value="EKC17396.1"/>
    <property type="molecule type" value="Genomic_DNA"/>
</dbReference>
<name>K1Q7L5_MAGGI</name>
<evidence type="ECO:0000256" key="1">
    <source>
        <dbReference type="ARBA" id="ARBA00007665"/>
    </source>
</evidence>
<gene>
    <name evidence="3" type="ORF">CGI_10000916</name>
</gene>
<dbReference type="InterPro" id="IPR020568">
    <property type="entry name" value="Ribosomal_Su5_D2-typ_SF"/>
</dbReference>
<dbReference type="InterPro" id="IPR036956">
    <property type="entry name" value="Impact_N_sf"/>
</dbReference>
<dbReference type="Gene3D" id="3.30.230.30">
    <property type="entry name" value="Impact, N-terminal domain"/>
    <property type="match status" value="1"/>
</dbReference>
<dbReference type="GO" id="GO:0140469">
    <property type="term" value="P:GCN2-mediated signaling"/>
    <property type="evidence" value="ECO:0007669"/>
    <property type="project" value="TreeGrafter"/>
</dbReference>
<organism evidence="3">
    <name type="scientific">Magallana gigas</name>
    <name type="common">Pacific oyster</name>
    <name type="synonym">Crassostrea gigas</name>
    <dbReference type="NCBI Taxonomy" id="29159"/>
    <lineage>
        <taxon>Eukaryota</taxon>
        <taxon>Metazoa</taxon>
        <taxon>Spiralia</taxon>
        <taxon>Lophotrochozoa</taxon>
        <taxon>Mollusca</taxon>
        <taxon>Bivalvia</taxon>
        <taxon>Autobranchia</taxon>
        <taxon>Pteriomorphia</taxon>
        <taxon>Ostreida</taxon>
        <taxon>Ostreoidea</taxon>
        <taxon>Ostreidae</taxon>
        <taxon>Magallana</taxon>
    </lineage>
</organism>
<evidence type="ECO:0000313" key="3">
    <source>
        <dbReference type="EMBL" id="EKC17396.1"/>
    </source>
</evidence>
<dbReference type="InterPro" id="IPR023582">
    <property type="entry name" value="Impact"/>
</dbReference>
<comment type="similarity">
    <text evidence="1">Belongs to the IMPACT family.</text>
</comment>
<dbReference type="PANTHER" id="PTHR16301:SF25">
    <property type="entry name" value="PROTEIN IMPACT"/>
    <property type="match status" value="1"/>
</dbReference>
<dbReference type="Pfam" id="PF01205">
    <property type="entry name" value="Impact_N"/>
    <property type="match status" value="1"/>
</dbReference>
<dbReference type="GO" id="GO:0005737">
    <property type="term" value="C:cytoplasm"/>
    <property type="evidence" value="ECO:0007669"/>
    <property type="project" value="TreeGrafter"/>
</dbReference>